<evidence type="ECO:0000256" key="4">
    <source>
        <dbReference type="ARBA" id="ARBA00023136"/>
    </source>
</evidence>
<protein>
    <recommendedName>
        <fullName evidence="5">DUF1232 domain-containing protein</fullName>
    </recommendedName>
</protein>
<keyword evidence="2" id="KW-0812">Transmembrane</keyword>
<gene>
    <name evidence="6" type="ORF">MB9_1146</name>
</gene>
<dbReference type="Pfam" id="PF06803">
    <property type="entry name" value="DUF1232"/>
    <property type="match status" value="1"/>
</dbReference>
<evidence type="ECO:0000256" key="1">
    <source>
        <dbReference type="ARBA" id="ARBA00004127"/>
    </source>
</evidence>
<evidence type="ECO:0000259" key="5">
    <source>
        <dbReference type="Pfam" id="PF06803"/>
    </source>
</evidence>
<dbReference type="PATRIC" id="fig|2162.10.peg.1198"/>
<keyword evidence="4" id="KW-0472">Membrane</keyword>
<keyword evidence="3" id="KW-1133">Transmembrane helix</keyword>
<evidence type="ECO:0000313" key="7">
    <source>
        <dbReference type="Proteomes" id="UP000062768"/>
    </source>
</evidence>
<dbReference type="EMBL" id="LN734822">
    <property type="protein sequence ID" value="CEL24784.1"/>
    <property type="molecule type" value="Genomic_DNA"/>
</dbReference>
<name>A0A0S4FNX9_METFO</name>
<evidence type="ECO:0000313" key="6">
    <source>
        <dbReference type="EMBL" id="CEL24784.1"/>
    </source>
</evidence>
<sequence>MEFKDFYDIIRENLESYDGDYEDFINYGPDLFKLLTDVLNENDVSSNIRLKISAAIAYYVAPFDIIPETIYGPDGYIDDIFVCLYVLKEIEDEMGFEFLEELWECETDLREVVDECYVKSKDVVNDKIHHILQYVGLIE</sequence>
<proteinExistence type="predicted"/>
<dbReference type="AlphaFoldDB" id="A0A0S4FNX9"/>
<evidence type="ECO:0000256" key="3">
    <source>
        <dbReference type="ARBA" id="ARBA00022989"/>
    </source>
</evidence>
<reference evidence="6" key="1">
    <citation type="submission" date="2014-09" db="EMBL/GenBank/DDBJ databases">
        <authorList>
            <person name="Wibberg D."/>
        </authorList>
    </citation>
    <scope>NUCLEOTIDE SEQUENCE [LARGE SCALE GENOMIC DNA]</scope>
    <source>
        <strain evidence="6">Mb9</strain>
    </source>
</reference>
<evidence type="ECO:0000256" key="2">
    <source>
        <dbReference type="ARBA" id="ARBA00022692"/>
    </source>
</evidence>
<comment type="subcellular location">
    <subcellularLocation>
        <location evidence="1">Endomembrane system</location>
        <topology evidence="1">Multi-pass membrane protein</topology>
    </subcellularLocation>
</comment>
<dbReference type="GO" id="GO:0012505">
    <property type="term" value="C:endomembrane system"/>
    <property type="evidence" value="ECO:0007669"/>
    <property type="project" value="UniProtKB-SubCell"/>
</dbReference>
<dbReference type="InterPro" id="IPR010652">
    <property type="entry name" value="DUF1232"/>
</dbReference>
<keyword evidence="7" id="KW-1185">Reference proteome</keyword>
<feature type="domain" description="DUF1232" evidence="5">
    <location>
        <begin position="49"/>
        <end position="84"/>
    </location>
</feature>
<dbReference type="Proteomes" id="UP000062768">
    <property type="component" value="Chromosome I"/>
</dbReference>
<organism evidence="6 7">
    <name type="scientific">Methanobacterium formicicum</name>
    <dbReference type="NCBI Taxonomy" id="2162"/>
    <lineage>
        <taxon>Archaea</taxon>
        <taxon>Methanobacteriati</taxon>
        <taxon>Methanobacteriota</taxon>
        <taxon>Methanomada group</taxon>
        <taxon>Methanobacteria</taxon>
        <taxon>Methanobacteriales</taxon>
        <taxon>Methanobacteriaceae</taxon>
        <taxon>Methanobacterium</taxon>
    </lineage>
</organism>
<accession>A0A0S4FNX9</accession>